<evidence type="ECO:0000256" key="5">
    <source>
        <dbReference type="ARBA" id="ARBA00022737"/>
    </source>
</evidence>
<dbReference type="HOGENOM" id="CLU_007664_1_1_7"/>
<dbReference type="InterPro" id="IPR000184">
    <property type="entry name" value="Bac_surfAg_D15"/>
</dbReference>
<dbReference type="KEGG" id="cjj:CJJ81176_0164"/>
<evidence type="ECO:0000259" key="9">
    <source>
        <dbReference type="PROSITE" id="PS51779"/>
    </source>
</evidence>
<dbReference type="EMBL" id="CP000538">
    <property type="protein sequence ID" value="EAQ73202.1"/>
    <property type="molecule type" value="Genomic_DNA"/>
</dbReference>
<dbReference type="InterPro" id="IPR010827">
    <property type="entry name" value="BamA/TamA_POTRA"/>
</dbReference>
<evidence type="ECO:0000256" key="3">
    <source>
        <dbReference type="ARBA" id="ARBA00022692"/>
    </source>
</evidence>
<dbReference type="HAMAP" id="MF_01430">
    <property type="entry name" value="OM_assembly_BamA"/>
    <property type="match status" value="1"/>
</dbReference>
<reference evidence="11" key="1">
    <citation type="submission" date="2006-12" db="EMBL/GenBank/DDBJ databases">
        <authorList>
            <person name="Fouts D.E."/>
            <person name="Nelson K.E."/>
            <person name="Sebastian Y."/>
        </authorList>
    </citation>
    <scope>NUCLEOTIDE SEQUENCE [LARGE SCALE GENOMIC DNA]</scope>
    <source>
        <strain evidence="11">81-176</strain>
    </source>
</reference>
<dbReference type="PANTHER" id="PTHR12815">
    <property type="entry name" value="SORTING AND ASSEMBLY MACHINERY SAMM50 PROTEIN FAMILY MEMBER"/>
    <property type="match status" value="1"/>
</dbReference>
<feature type="domain" description="POTRA" evidence="9">
    <location>
        <begin position="343"/>
        <end position="415"/>
    </location>
</feature>
<keyword evidence="4" id="KW-0732">Signal</keyword>
<evidence type="ECO:0000313" key="10">
    <source>
        <dbReference type="EMBL" id="EAQ73202.1"/>
    </source>
</evidence>
<dbReference type="PIRSF" id="PIRSF006076">
    <property type="entry name" value="OM_assembly_OMP85"/>
    <property type="match status" value="1"/>
</dbReference>
<dbReference type="Proteomes" id="UP000000646">
    <property type="component" value="Chromosome"/>
</dbReference>
<gene>
    <name evidence="10" type="ordered locus">CJJ81176_0164</name>
</gene>
<keyword evidence="3" id="KW-0812">Transmembrane</keyword>
<keyword evidence="6" id="KW-0472">Membrane</keyword>
<dbReference type="InterPro" id="IPR039910">
    <property type="entry name" value="D15-like"/>
</dbReference>
<protein>
    <recommendedName>
        <fullName evidence="8">Outer membrane protein assembly factor BamA</fullName>
    </recommendedName>
</protein>
<dbReference type="InterPro" id="IPR023707">
    <property type="entry name" value="OM_assembly_BamA"/>
</dbReference>
<dbReference type="Pfam" id="PF07244">
    <property type="entry name" value="POTRA"/>
    <property type="match status" value="5"/>
</dbReference>
<organism evidence="10 11">
    <name type="scientific">Campylobacter jejuni subsp. jejuni serotype O:23/36 (strain 81-176)</name>
    <dbReference type="NCBI Taxonomy" id="354242"/>
    <lineage>
        <taxon>Bacteria</taxon>
        <taxon>Pseudomonadati</taxon>
        <taxon>Campylobacterota</taxon>
        <taxon>Epsilonproteobacteria</taxon>
        <taxon>Campylobacterales</taxon>
        <taxon>Campylobacteraceae</taxon>
        <taxon>Campylobacter</taxon>
    </lineage>
</organism>
<evidence type="ECO:0000256" key="6">
    <source>
        <dbReference type="ARBA" id="ARBA00023136"/>
    </source>
</evidence>
<dbReference type="AlphaFoldDB" id="A0A0H3PJ47"/>
<sequence length="739" mass="83168">MKKHLISICALVAIANAATIKDIKFIGLNHLSNTSAINITGLKIGEEINPAKINTAILNLYKQNYFENIAVENNNGILEIIVTEKPTIAKVTITGIASNDRKQVESILGIKRGTLLDEGSIKEAIERIKAYYEAKSYFDTIVEYKKKTLENTDGLELEFIVNRGENIIIDNVHLSGAKKFSYSDIEPAVVNKEKEFMGWMWGRNDGKLKVFELSNDSSRIADEYMKKGYLDVQVSSPYLKTYTDTYQANLTYFIKEGKPYKIKSISIENPLFDDKQNAQTVKDLRSSAGKTINIEDIRKDVKTIETQSADLGYAFVEVYPDIQKNDQTQEATVVFKVIPHDKVYIRNVIISGNSRTVDRVIRRELYITEGNLYNRTDLSESKNALKRTSYFDDVNIKEEKVDDTHIDLIVDVKEASTGAISGGIGYGSSDGILLNASLSDTNIFGSGIKSSVSVDKSDDTLSGRISLINPRVLDSQYSLGGTLYSNDYEWDNYSEKNYGFDITVGRQFARYYNVSLTYNLEQSDIYHLSPTLLRTGYELGKSIKSSITPAITFNNTDDYYLPRSGIIASTSLEYAGLGGDQEFISSSSKFNFYQGLQDYIGYDLIYRYKASFYKVWDEGYLPINQRIYLGGIRSIRGFESRTVSPKNQWGDEVGGTIAFANSVELSFPLIDRIKLRGSVFFDYGMIGRKNLDEIKRMSTGIGIEWITPIGPLQLVFAKPLNDKKGDDTNSFEFNLGTRF</sequence>
<keyword evidence="7" id="KW-0998">Cell outer membrane</keyword>
<dbReference type="NCBIfam" id="TIGR03303">
    <property type="entry name" value="OM_YaeT"/>
    <property type="match status" value="1"/>
</dbReference>
<evidence type="ECO:0000256" key="1">
    <source>
        <dbReference type="ARBA" id="ARBA00004370"/>
    </source>
</evidence>
<evidence type="ECO:0000256" key="8">
    <source>
        <dbReference type="NCBIfam" id="TIGR03303"/>
    </source>
</evidence>
<evidence type="ECO:0000313" key="11">
    <source>
        <dbReference type="Proteomes" id="UP000000646"/>
    </source>
</evidence>
<dbReference type="PANTHER" id="PTHR12815:SF23">
    <property type="entry name" value="OUTER MEMBRANE PROTEIN ASSEMBLY FACTOR BAMA"/>
    <property type="match status" value="1"/>
</dbReference>
<name>A0A0H3PJ47_CAMJJ</name>
<evidence type="ECO:0000256" key="4">
    <source>
        <dbReference type="ARBA" id="ARBA00022729"/>
    </source>
</evidence>
<dbReference type="eggNOG" id="COG4775">
    <property type="taxonomic scope" value="Bacteria"/>
</dbReference>
<comment type="subcellular location">
    <subcellularLocation>
        <location evidence="1">Membrane</location>
    </subcellularLocation>
</comment>
<dbReference type="Gene3D" id="2.40.160.50">
    <property type="entry name" value="membrane protein fhac: a member of the omp85/tpsb transporter family"/>
    <property type="match status" value="1"/>
</dbReference>
<accession>A0A0H3PJ47</accession>
<proteinExistence type="inferred from homology"/>
<evidence type="ECO:0000256" key="2">
    <source>
        <dbReference type="ARBA" id="ARBA00022452"/>
    </source>
</evidence>
<dbReference type="GO" id="GO:0009279">
    <property type="term" value="C:cell outer membrane"/>
    <property type="evidence" value="ECO:0007669"/>
    <property type="project" value="UniProtKB-UniRule"/>
</dbReference>
<evidence type="ECO:0000256" key="7">
    <source>
        <dbReference type="ARBA" id="ARBA00023237"/>
    </source>
</evidence>
<dbReference type="GO" id="GO:0071709">
    <property type="term" value="P:membrane assembly"/>
    <property type="evidence" value="ECO:0007669"/>
    <property type="project" value="InterPro"/>
</dbReference>
<keyword evidence="2" id="KW-1134">Transmembrane beta strand</keyword>
<dbReference type="InterPro" id="IPR034746">
    <property type="entry name" value="POTRA"/>
</dbReference>
<dbReference type="Gene3D" id="3.10.20.310">
    <property type="entry name" value="membrane protein fhac"/>
    <property type="match status" value="5"/>
</dbReference>
<keyword evidence="5" id="KW-0677">Repeat</keyword>
<dbReference type="Pfam" id="PF01103">
    <property type="entry name" value="Omp85"/>
    <property type="match status" value="1"/>
</dbReference>
<dbReference type="PROSITE" id="PS51779">
    <property type="entry name" value="POTRA"/>
    <property type="match status" value="2"/>
</dbReference>
<feature type="domain" description="POTRA" evidence="9">
    <location>
        <begin position="86"/>
        <end position="162"/>
    </location>
</feature>
<dbReference type="RefSeq" id="WP_002866741.1">
    <property type="nucleotide sequence ID" value="NC_008787.1"/>
</dbReference>
<dbReference type="SMR" id="A0A0H3PJ47"/>